<evidence type="ECO:0000313" key="1">
    <source>
        <dbReference type="EMBL" id="MDR6431063.1"/>
    </source>
</evidence>
<sequence>MDTRSPDRQGSSIDAAYLNALRLGPQRIGRTSLGSAGIPLPVAGRLAATGRAVVVGDEVRYVGQ</sequence>
<dbReference type="Proteomes" id="UP001184614">
    <property type="component" value="Unassembled WGS sequence"/>
</dbReference>
<name>A0ABU1M4V2_9HYPH</name>
<proteinExistence type="predicted"/>
<keyword evidence="2" id="KW-1185">Reference proteome</keyword>
<reference evidence="1 2" key="1">
    <citation type="submission" date="2023-07" db="EMBL/GenBank/DDBJ databases">
        <title>Sorghum-associated microbial communities from plants grown in Nebraska, USA.</title>
        <authorList>
            <person name="Schachtman D."/>
        </authorList>
    </citation>
    <scope>NUCLEOTIDE SEQUENCE [LARGE SCALE GENOMIC DNA]</scope>
    <source>
        <strain evidence="1 2">DS1730</strain>
    </source>
</reference>
<organism evidence="1 2">
    <name type="scientific">Brucella pseudogrignonensis</name>
    <dbReference type="NCBI Taxonomy" id="419475"/>
    <lineage>
        <taxon>Bacteria</taxon>
        <taxon>Pseudomonadati</taxon>
        <taxon>Pseudomonadota</taxon>
        <taxon>Alphaproteobacteria</taxon>
        <taxon>Hyphomicrobiales</taxon>
        <taxon>Brucellaceae</taxon>
        <taxon>Brucella/Ochrobactrum group</taxon>
        <taxon>Brucella</taxon>
    </lineage>
</organism>
<dbReference type="RefSeq" id="WP_310010259.1">
    <property type="nucleotide sequence ID" value="NZ_JAVDQT010000001.1"/>
</dbReference>
<comment type="caution">
    <text evidence="1">The sequence shown here is derived from an EMBL/GenBank/DDBJ whole genome shotgun (WGS) entry which is preliminary data.</text>
</comment>
<gene>
    <name evidence="1" type="ORF">J2782_000768</name>
</gene>
<dbReference type="EMBL" id="JAVDQT010000001">
    <property type="protein sequence ID" value="MDR6431063.1"/>
    <property type="molecule type" value="Genomic_DNA"/>
</dbReference>
<protein>
    <submittedName>
        <fullName evidence="1">Uncharacterized protein</fullName>
    </submittedName>
</protein>
<evidence type="ECO:0000313" key="2">
    <source>
        <dbReference type="Proteomes" id="UP001184614"/>
    </source>
</evidence>
<accession>A0ABU1M4V2</accession>